<dbReference type="EMBL" id="BEYU01000082">
    <property type="protein sequence ID" value="GBG30705.1"/>
    <property type="molecule type" value="Genomic_DNA"/>
</dbReference>
<keyword evidence="1" id="KW-0472">Membrane</keyword>
<evidence type="ECO:0000313" key="3">
    <source>
        <dbReference type="Proteomes" id="UP000241890"/>
    </source>
</evidence>
<name>A0A2R5GJB3_9STRA</name>
<evidence type="ECO:0000256" key="1">
    <source>
        <dbReference type="SAM" id="Phobius"/>
    </source>
</evidence>
<comment type="caution">
    <text evidence="2">The sequence shown here is derived from an EMBL/GenBank/DDBJ whole genome shotgun (WGS) entry which is preliminary data.</text>
</comment>
<feature type="transmembrane region" description="Helical" evidence="1">
    <location>
        <begin position="109"/>
        <end position="127"/>
    </location>
</feature>
<keyword evidence="1" id="KW-1133">Transmembrane helix</keyword>
<sequence>MTDKVDVEAPAPSIEGAEDSVDVKTGAECWKEVLGIGGETVYCYLQTAYVIPDGIAVSLVTIAIQLFAFQVFIYESIVCSIVSSDDCSLTGGILDKDENGTFHVKVESASPQGIICGLVIALIFLLPDFTKGIVFFKKGYIMIGIVHTLVSLVAILASILYCATTAISDVSVLTNIVVLVFLTDLDERMFEVHGYARNFFRGKYVTMV</sequence>
<dbReference type="InParanoid" id="A0A2R5GJB3"/>
<gene>
    <name evidence="2" type="ORF">FCC1311_069252</name>
</gene>
<keyword evidence="1" id="KW-0812">Transmembrane</keyword>
<protein>
    <submittedName>
        <fullName evidence="2">Uncharacterized protein</fullName>
    </submittedName>
</protein>
<organism evidence="2 3">
    <name type="scientific">Hondaea fermentalgiana</name>
    <dbReference type="NCBI Taxonomy" id="2315210"/>
    <lineage>
        <taxon>Eukaryota</taxon>
        <taxon>Sar</taxon>
        <taxon>Stramenopiles</taxon>
        <taxon>Bigyra</taxon>
        <taxon>Labyrinthulomycetes</taxon>
        <taxon>Thraustochytrida</taxon>
        <taxon>Thraustochytriidae</taxon>
        <taxon>Hondaea</taxon>
    </lineage>
</organism>
<reference evidence="2 3" key="1">
    <citation type="submission" date="2017-12" db="EMBL/GenBank/DDBJ databases">
        <title>Sequencing, de novo assembly and annotation of complete genome of a new Thraustochytrid species, strain FCC1311.</title>
        <authorList>
            <person name="Sedici K."/>
            <person name="Godart F."/>
            <person name="Aiese Cigliano R."/>
            <person name="Sanseverino W."/>
            <person name="Barakat M."/>
            <person name="Ortet P."/>
            <person name="Marechal E."/>
            <person name="Cagnac O."/>
            <person name="Amato A."/>
        </authorList>
    </citation>
    <scope>NUCLEOTIDE SEQUENCE [LARGE SCALE GENOMIC DNA]</scope>
</reference>
<dbReference type="Proteomes" id="UP000241890">
    <property type="component" value="Unassembled WGS sequence"/>
</dbReference>
<feature type="transmembrane region" description="Helical" evidence="1">
    <location>
        <begin position="139"/>
        <end position="160"/>
    </location>
</feature>
<dbReference type="AlphaFoldDB" id="A0A2R5GJB3"/>
<evidence type="ECO:0000313" key="2">
    <source>
        <dbReference type="EMBL" id="GBG30705.1"/>
    </source>
</evidence>
<proteinExistence type="predicted"/>
<feature type="transmembrane region" description="Helical" evidence="1">
    <location>
        <begin position="55"/>
        <end position="74"/>
    </location>
</feature>
<feature type="transmembrane region" description="Helical" evidence="1">
    <location>
        <begin position="166"/>
        <end position="185"/>
    </location>
</feature>
<accession>A0A2R5GJB3</accession>
<keyword evidence="3" id="KW-1185">Reference proteome</keyword>